<dbReference type="Pfam" id="PF02643">
    <property type="entry name" value="DUF192"/>
    <property type="match status" value="1"/>
</dbReference>
<evidence type="ECO:0000256" key="1">
    <source>
        <dbReference type="SAM" id="Phobius"/>
    </source>
</evidence>
<protein>
    <recommendedName>
        <fullName evidence="4">DUF192 domain-containing protein</fullName>
    </recommendedName>
</protein>
<feature type="transmembrane region" description="Helical" evidence="1">
    <location>
        <begin position="6"/>
        <end position="24"/>
    </location>
</feature>
<dbReference type="AlphaFoldDB" id="A0A1F6DHZ2"/>
<evidence type="ECO:0008006" key="4">
    <source>
        <dbReference type="Google" id="ProtNLM"/>
    </source>
</evidence>
<dbReference type="PANTHER" id="PTHR37953:SF1">
    <property type="entry name" value="UPF0127 PROTEIN MJ1496"/>
    <property type="match status" value="1"/>
</dbReference>
<sequence>MNLKNIFKTVLILGAIVGIIAFIAPHNVITNTALNPEIGLRIIQLAGQDIRVSVVSTPEDRVKGLGGRTGLATNEGMLFIFDMAAKYGFWMKDMLFSIDILWLSDKGEILDMVDKVGPGTYPTVFSPKVPARYVLELPSGFVEAYSVKVGDIVRL</sequence>
<proteinExistence type="predicted"/>
<gene>
    <name evidence="2" type="ORF">A3C86_04190</name>
</gene>
<keyword evidence="1" id="KW-1133">Transmembrane helix</keyword>
<accession>A0A1F6DHZ2</accession>
<reference evidence="2 3" key="1">
    <citation type="journal article" date="2016" name="Nat. Commun.">
        <title>Thousands of microbial genomes shed light on interconnected biogeochemical processes in an aquifer system.</title>
        <authorList>
            <person name="Anantharaman K."/>
            <person name="Brown C.T."/>
            <person name="Hug L.A."/>
            <person name="Sharon I."/>
            <person name="Castelle C.J."/>
            <person name="Probst A.J."/>
            <person name="Thomas B.C."/>
            <person name="Singh A."/>
            <person name="Wilkins M.J."/>
            <person name="Karaoz U."/>
            <person name="Brodie E.L."/>
            <person name="Williams K.H."/>
            <person name="Hubbard S.S."/>
            <person name="Banfield J.F."/>
        </authorList>
    </citation>
    <scope>NUCLEOTIDE SEQUENCE [LARGE SCALE GENOMIC DNA]</scope>
</reference>
<comment type="caution">
    <text evidence="2">The sequence shown here is derived from an EMBL/GenBank/DDBJ whole genome shotgun (WGS) entry which is preliminary data.</text>
</comment>
<dbReference type="InterPro" id="IPR003795">
    <property type="entry name" value="DUF192"/>
</dbReference>
<dbReference type="Proteomes" id="UP000178042">
    <property type="component" value="Unassembled WGS sequence"/>
</dbReference>
<keyword evidence="1" id="KW-0812">Transmembrane</keyword>
<evidence type="ECO:0000313" key="3">
    <source>
        <dbReference type="Proteomes" id="UP000178042"/>
    </source>
</evidence>
<organism evidence="2 3">
    <name type="scientific">Candidatus Kaiserbacteria bacterium RIFCSPHIGHO2_02_FULL_49_16</name>
    <dbReference type="NCBI Taxonomy" id="1798490"/>
    <lineage>
        <taxon>Bacteria</taxon>
        <taxon>Candidatus Kaiseribacteriota</taxon>
    </lineage>
</organism>
<evidence type="ECO:0000313" key="2">
    <source>
        <dbReference type="EMBL" id="OGG61028.1"/>
    </source>
</evidence>
<dbReference type="EMBL" id="MFLD01000001">
    <property type="protein sequence ID" value="OGG61028.1"/>
    <property type="molecule type" value="Genomic_DNA"/>
</dbReference>
<dbReference type="PANTHER" id="PTHR37953">
    <property type="entry name" value="UPF0127 PROTEIN MJ1496"/>
    <property type="match status" value="1"/>
</dbReference>
<keyword evidence="1" id="KW-0472">Membrane</keyword>
<dbReference type="Gene3D" id="2.60.120.1140">
    <property type="entry name" value="Protein of unknown function DUF192"/>
    <property type="match status" value="1"/>
</dbReference>
<name>A0A1F6DHZ2_9BACT</name>
<dbReference type="InterPro" id="IPR038695">
    <property type="entry name" value="Saro_0823-like_sf"/>
</dbReference>